<evidence type="ECO:0000259" key="1">
    <source>
        <dbReference type="Pfam" id="PF12697"/>
    </source>
</evidence>
<sequence length="291" mass="30618">MSPPTNPTIVLVPGAWQPSSLYTPLITAFKNAGFPTFIVDLPSCEPQVDPQTTTVTIDADAIRQVVLPLIEQEGKDVVLLCHSYGGVPLGPAAAGLSKSTRGSNGGVVGLVYMCAAVVHENASMLEAIGGEYFPYMIPNSVSNQSHFQSCISFILEASITSLSHLSPRLTQQSSQPGPHLATIKNGRSILFNDIDDTAAATLVDGLVPHSTAAFESKVSAPAWAEDAYRGRLAYLRTTKDEAFPSHAQDHAMQSSGVGWAVSDLEAGHAPYASCPERVVEAVGRVIGGFGG</sequence>
<dbReference type="AlphaFoldDB" id="A0AA43QJY1"/>
<dbReference type="SUPFAM" id="SSF53474">
    <property type="entry name" value="alpha/beta-Hydrolases"/>
    <property type="match status" value="1"/>
</dbReference>
<dbReference type="InterPro" id="IPR052897">
    <property type="entry name" value="Sec-Metab_Biosynth_Hydrolase"/>
</dbReference>
<gene>
    <name evidence="2" type="ORF">OHK93_005969</name>
</gene>
<dbReference type="PANTHER" id="PTHR37017:SF8">
    <property type="entry name" value="AB HYDROLASE-1 DOMAIN-CONTAINING PROTEIN"/>
    <property type="match status" value="1"/>
</dbReference>
<organism evidence="2 3">
    <name type="scientific">Ramalina farinacea</name>
    <dbReference type="NCBI Taxonomy" id="258253"/>
    <lineage>
        <taxon>Eukaryota</taxon>
        <taxon>Fungi</taxon>
        <taxon>Dikarya</taxon>
        <taxon>Ascomycota</taxon>
        <taxon>Pezizomycotina</taxon>
        <taxon>Lecanoromycetes</taxon>
        <taxon>OSLEUM clade</taxon>
        <taxon>Lecanoromycetidae</taxon>
        <taxon>Lecanorales</taxon>
        <taxon>Lecanorineae</taxon>
        <taxon>Ramalinaceae</taxon>
        <taxon>Ramalina</taxon>
    </lineage>
</organism>
<dbReference type="InterPro" id="IPR029058">
    <property type="entry name" value="AB_hydrolase_fold"/>
</dbReference>
<accession>A0AA43QJY1</accession>
<dbReference type="InterPro" id="IPR000073">
    <property type="entry name" value="AB_hydrolase_1"/>
</dbReference>
<keyword evidence="3" id="KW-1185">Reference proteome</keyword>
<dbReference type="Gene3D" id="3.40.50.1820">
    <property type="entry name" value="alpha/beta hydrolase"/>
    <property type="match status" value="1"/>
</dbReference>
<comment type="caution">
    <text evidence="2">The sequence shown here is derived from an EMBL/GenBank/DDBJ whole genome shotgun (WGS) entry which is preliminary data.</text>
</comment>
<name>A0AA43QJY1_9LECA</name>
<dbReference type="Proteomes" id="UP001161017">
    <property type="component" value="Unassembled WGS sequence"/>
</dbReference>
<reference evidence="2" key="1">
    <citation type="journal article" date="2023" name="Genome Biol. Evol.">
        <title>First Whole Genome Sequence and Flow Cytometry Genome Size Data for the Lichen-Forming Fungus Ramalina farinacea (Ascomycota).</title>
        <authorList>
            <person name="Llewellyn T."/>
            <person name="Mian S."/>
            <person name="Hill R."/>
            <person name="Leitch I.J."/>
            <person name="Gaya E."/>
        </authorList>
    </citation>
    <scope>NUCLEOTIDE SEQUENCE</scope>
    <source>
        <strain evidence="2">LIQ254RAFAR</strain>
    </source>
</reference>
<dbReference type="EMBL" id="JAPUFD010000004">
    <property type="protein sequence ID" value="MDI1486709.1"/>
    <property type="molecule type" value="Genomic_DNA"/>
</dbReference>
<dbReference type="PANTHER" id="PTHR37017">
    <property type="entry name" value="AB HYDROLASE-1 DOMAIN-CONTAINING PROTEIN-RELATED"/>
    <property type="match status" value="1"/>
</dbReference>
<feature type="domain" description="AB hydrolase-1" evidence="1">
    <location>
        <begin position="9"/>
        <end position="281"/>
    </location>
</feature>
<protein>
    <recommendedName>
        <fullName evidence="1">AB hydrolase-1 domain-containing protein</fullName>
    </recommendedName>
</protein>
<evidence type="ECO:0000313" key="3">
    <source>
        <dbReference type="Proteomes" id="UP001161017"/>
    </source>
</evidence>
<evidence type="ECO:0000313" key="2">
    <source>
        <dbReference type="EMBL" id="MDI1486709.1"/>
    </source>
</evidence>
<dbReference type="Pfam" id="PF12697">
    <property type="entry name" value="Abhydrolase_6"/>
    <property type="match status" value="1"/>
</dbReference>
<proteinExistence type="predicted"/>